<sequence length="156" mass="17382">MHDPSFDPKELTSEKKLWDIYLASRRIPFSTFNVVSTLVVFILLVVNAAFSAETLEDTTKLIRDMAANGFSISLSTLGFLLAGFTIFATVSQPNLSLSMAAIKNDDSGLSFLKHNYFVFLRVFIYYIVFCVFSLSIVVFGHKGGGLPPIKWTRPIS</sequence>
<keyword evidence="1" id="KW-0812">Transmembrane</keyword>
<evidence type="ECO:0000313" key="3">
    <source>
        <dbReference type="Proteomes" id="UP001318401"/>
    </source>
</evidence>
<keyword evidence="1" id="KW-1133">Transmembrane helix</keyword>
<reference evidence="2 3" key="1">
    <citation type="submission" date="2018-04" db="EMBL/GenBank/DDBJ databases">
        <authorList>
            <person name="Li G."/>
            <person name="Du W."/>
            <person name="Bai Y."/>
        </authorList>
    </citation>
    <scope>NUCLEOTIDE SEQUENCE [LARGE SCALE GENOMIC DNA]</scope>
    <source>
        <strain evidence="2 3">YYYZ-3</strain>
    </source>
</reference>
<keyword evidence="3" id="KW-1185">Reference proteome</keyword>
<accession>A0ABX2BEH4</accession>
<evidence type="ECO:0000313" key="2">
    <source>
        <dbReference type="EMBL" id="NPT32207.1"/>
    </source>
</evidence>
<feature type="transmembrane region" description="Helical" evidence="1">
    <location>
        <begin position="116"/>
        <end position="140"/>
    </location>
</feature>
<feature type="transmembrane region" description="Helical" evidence="1">
    <location>
        <begin position="27"/>
        <end position="50"/>
    </location>
</feature>
<keyword evidence="1" id="KW-0472">Membrane</keyword>
<proteinExistence type="predicted"/>
<feature type="transmembrane region" description="Helical" evidence="1">
    <location>
        <begin position="70"/>
        <end position="90"/>
    </location>
</feature>
<dbReference type="EMBL" id="QDKN01000009">
    <property type="protein sequence ID" value="NPT32207.1"/>
    <property type="molecule type" value="Genomic_DNA"/>
</dbReference>
<comment type="caution">
    <text evidence="2">The sequence shown here is derived from an EMBL/GenBank/DDBJ whole genome shotgun (WGS) entry which is preliminary data.</text>
</comment>
<gene>
    <name evidence="2" type="ORF">DDR56_16775</name>
</gene>
<evidence type="ECO:0008006" key="4">
    <source>
        <dbReference type="Google" id="ProtNLM"/>
    </source>
</evidence>
<dbReference type="Proteomes" id="UP001318401">
    <property type="component" value="Unassembled WGS sequence"/>
</dbReference>
<evidence type="ECO:0000256" key="1">
    <source>
        <dbReference type="SAM" id="Phobius"/>
    </source>
</evidence>
<protein>
    <recommendedName>
        <fullName evidence="4">PGG domain-containing protein</fullName>
    </recommendedName>
</protein>
<dbReference type="RefSeq" id="WP_125750306.1">
    <property type="nucleotide sequence ID" value="NZ_CP034367.1"/>
</dbReference>
<organism evidence="2 3">
    <name type="scientific">Vreelandella venusta</name>
    <dbReference type="NCBI Taxonomy" id="44935"/>
    <lineage>
        <taxon>Bacteria</taxon>
        <taxon>Pseudomonadati</taxon>
        <taxon>Pseudomonadota</taxon>
        <taxon>Gammaproteobacteria</taxon>
        <taxon>Oceanospirillales</taxon>
        <taxon>Halomonadaceae</taxon>
        <taxon>Vreelandella</taxon>
    </lineage>
</organism>
<name>A0ABX2BEH4_9GAMM</name>